<dbReference type="InterPro" id="IPR014985">
    <property type="entry name" value="WbqC"/>
</dbReference>
<dbReference type="AlphaFoldDB" id="A0A8J3D1Y1"/>
<comment type="caution">
    <text evidence="1">The sequence shown here is derived from an EMBL/GenBank/DDBJ whole genome shotgun (WGS) entry which is preliminary data.</text>
</comment>
<reference evidence="1 2" key="1">
    <citation type="journal article" date="2014" name="Int. J. Syst. Evol. Microbiol.">
        <title>Complete genome sequence of Corynebacterium casei LMG S-19264T (=DSM 44701T), isolated from a smear-ripened cheese.</title>
        <authorList>
            <consortium name="US DOE Joint Genome Institute (JGI-PGF)"/>
            <person name="Walter F."/>
            <person name="Albersmeier A."/>
            <person name="Kalinowski J."/>
            <person name="Ruckert C."/>
        </authorList>
    </citation>
    <scope>NUCLEOTIDE SEQUENCE [LARGE SCALE GENOMIC DNA]</scope>
    <source>
        <strain evidence="1 2">KCTC 12866</strain>
    </source>
</reference>
<sequence>MVDDRVQESAVSEVLLDLQFLPCLEYFACLLQYDTLRLEACENLPRRSPRNRCRVLTANKIDTLTVPLLDSRRAIPVRDVKIDYGQPWGRRHWGCLQSAYGKSPYFEYYAADFQAIYQRAHAFLFDFNLDLLTLCLRFLGAKTEIAYTLSYQTDVEKTVYDARSLINPRKSAETGLFYQSVPYYQTFGNDFVSNLSIIDLLFNKGPESPLIIRQSSILPEMA</sequence>
<protein>
    <recommendedName>
        <fullName evidence="3">WbqC-like protein</fullName>
    </recommendedName>
</protein>
<dbReference type="EMBL" id="BMXF01000001">
    <property type="protein sequence ID" value="GHB58798.1"/>
    <property type="molecule type" value="Genomic_DNA"/>
</dbReference>
<name>A0A8J3D1Y1_9BACT</name>
<gene>
    <name evidence="1" type="ORF">GCM10007390_10450</name>
</gene>
<organism evidence="1 2">
    <name type="scientific">Persicitalea jodogahamensis</name>
    <dbReference type="NCBI Taxonomy" id="402147"/>
    <lineage>
        <taxon>Bacteria</taxon>
        <taxon>Pseudomonadati</taxon>
        <taxon>Bacteroidota</taxon>
        <taxon>Cytophagia</taxon>
        <taxon>Cytophagales</taxon>
        <taxon>Spirosomataceae</taxon>
        <taxon>Persicitalea</taxon>
    </lineage>
</organism>
<evidence type="ECO:0000313" key="2">
    <source>
        <dbReference type="Proteomes" id="UP000598271"/>
    </source>
</evidence>
<proteinExistence type="predicted"/>
<dbReference type="Proteomes" id="UP000598271">
    <property type="component" value="Unassembled WGS sequence"/>
</dbReference>
<dbReference type="RefSeq" id="WP_189563276.1">
    <property type="nucleotide sequence ID" value="NZ_BMXF01000001.1"/>
</dbReference>
<dbReference type="Pfam" id="PF08889">
    <property type="entry name" value="WbqC"/>
    <property type="match status" value="2"/>
</dbReference>
<keyword evidence="2" id="KW-1185">Reference proteome</keyword>
<evidence type="ECO:0000313" key="1">
    <source>
        <dbReference type="EMBL" id="GHB58798.1"/>
    </source>
</evidence>
<accession>A0A8J3D1Y1</accession>
<evidence type="ECO:0008006" key="3">
    <source>
        <dbReference type="Google" id="ProtNLM"/>
    </source>
</evidence>